<keyword evidence="4" id="KW-0808">Transferase</keyword>
<dbReference type="InterPro" id="IPR011009">
    <property type="entry name" value="Kinase-like_dom_sf"/>
</dbReference>
<dbReference type="GO" id="GO:0005730">
    <property type="term" value="C:nucleolus"/>
    <property type="evidence" value="ECO:0007669"/>
    <property type="project" value="UniProtKB-SubCell"/>
</dbReference>
<feature type="domain" description="FAT" evidence="10">
    <location>
        <begin position="2480"/>
        <end position="3125"/>
    </location>
</feature>
<protein>
    <recommendedName>
        <fullName evidence="3">DNA-dependent protein kinase catalytic subunit</fullName>
    </recommendedName>
</protein>
<dbReference type="SMART" id="SM01344">
    <property type="entry name" value="NUC194"/>
    <property type="match status" value="1"/>
</dbReference>
<feature type="domain" description="FATC" evidence="11">
    <location>
        <begin position="3686"/>
        <end position="3718"/>
    </location>
</feature>
<dbReference type="InterPro" id="IPR016024">
    <property type="entry name" value="ARM-type_fold"/>
</dbReference>
<dbReference type="InterPro" id="IPR045581">
    <property type="entry name" value="DNAPKcs_CC5"/>
</dbReference>
<dbReference type="InterPro" id="IPR046804">
    <property type="entry name" value="DNA-PKcs_N"/>
</dbReference>
<dbReference type="GO" id="GO:0004677">
    <property type="term" value="F:DNA-dependent protein kinase activity"/>
    <property type="evidence" value="ECO:0007669"/>
    <property type="project" value="InterPro"/>
</dbReference>
<evidence type="ECO:0000256" key="8">
    <source>
        <dbReference type="SAM" id="MobiDB-lite"/>
    </source>
</evidence>
<evidence type="ECO:0000256" key="6">
    <source>
        <dbReference type="ARBA" id="ARBA00022763"/>
    </source>
</evidence>
<dbReference type="InterPro" id="IPR000403">
    <property type="entry name" value="PI3/4_kinase_cat_dom"/>
</dbReference>
<dbReference type="Pfam" id="PF20500">
    <property type="entry name" value="DNA-PKcs_N"/>
    <property type="match status" value="1"/>
</dbReference>
<dbReference type="InterPro" id="IPR037706">
    <property type="entry name" value="DNA-PK_dom"/>
</dbReference>
<dbReference type="SMART" id="SM01343">
    <property type="entry name" value="FATC"/>
    <property type="match status" value="1"/>
</dbReference>
<dbReference type="Pfam" id="PF02260">
    <property type="entry name" value="FATC"/>
    <property type="match status" value="1"/>
</dbReference>
<dbReference type="Pfam" id="PF08163">
    <property type="entry name" value="DNAPKcs_CC3"/>
    <property type="match status" value="1"/>
</dbReference>
<reference evidence="12" key="1">
    <citation type="submission" date="2021-02" db="EMBL/GenBank/DDBJ databases">
        <authorList>
            <person name="Nowell W R."/>
        </authorList>
    </citation>
    <scope>NUCLEOTIDE SEQUENCE</scope>
    <source>
        <strain evidence="12">Ploen Becks lab</strain>
    </source>
</reference>
<evidence type="ECO:0000256" key="7">
    <source>
        <dbReference type="ARBA" id="ARBA00023242"/>
    </source>
</evidence>
<dbReference type="PROSITE" id="PS51189">
    <property type="entry name" value="FAT"/>
    <property type="match status" value="1"/>
</dbReference>
<evidence type="ECO:0000259" key="9">
    <source>
        <dbReference type="PROSITE" id="PS50290"/>
    </source>
</evidence>
<dbReference type="Pfam" id="PF02259">
    <property type="entry name" value="FAT"/>
    <property type="match status" value="1"/>
</dbReference>
<dbReference type="InterPro" id="IPR012582">
    <property type="entry name" value="DNAPKcs_CC3"/>
</dbReference>
<dbReference type="GO" id="GO:0006303">
    <property type="term" value="P:double-strand break repair via nonhomologous end joining"/>
    <property type="evidence" value="ECO:0007669"/>
    <property type="project" value="InterPro"/>
</dbReference>
<dbReference type="InterPro" id="IPR046803">
    <property type="entry name" value="DNAPKcs_CC1-2"/>
</dbReference>
<evidence type="ECO:0000313" key="13">
    <source>
        <dbReference type="Proteomes" id="UP000663879"/>
    </source>
</evidence>
<name>A0A813TZ68_9BILA</name>
<dbReference type="PANTHER" id="PTHR11139">
    <property type="entry name" value="ATAXIA TELANGIECTASIA MUTATED ATM -RELATED"/>
    <property type="match status" value="1"/>
</dbReference>
<keyword evidence="4" id="KW-0723">Serine/threonine-protein kinase</keyword>
<dbReference type="OrthoDB" id="431717at2759"/>
<proteinExistence type="inferred from homology"/>
<dbReference type="InterPro" id="IPR003152">
    <property type="entry name" value="FATC_dom"/>
</dbReference>
<evidence type="ECO:0000313" key="12">
    <source>
        <dbReference type="EMBL" id="CAF0815340.1"/>
    </source>
</evidence>
<dbReference type="CDD" id="cd05172">
    <property type="entry name" value="PIKKc_DNA-PK"/>
    <property type="match status" value="1"/>
</dbReference>
<dbReference type="Pfam" id="PF20502">
    <property type="entry name" value="DNAPKcs_CC1-2"/>
    <property type="match status" value="2"/>
</dbReference>
<dbReference type="Gene3D" id="1.25.10.10">
    <property type="entry name" value="Leucine-rich Repeat Variant"/>
    <property type="match status" value="2"/>
</dbReference>
<dbReference type="InterPro" id="IPR036940">
    <property type="entry name" value="PI3/4_kinase_cat_sf"/>
</dbReference>
<sequence length="3718" mass="436268">MEPNDLKLMLNIMVDICERNFFSIQYISSTEIFDEKIYQLPSFIESLSGVCSQIDGDLPEGSLNTIEKLVILAIDSYPKLSKRYNHQISLAIARLFLTIRKNNIYNEFISRIIYQSLIRIFSYRTNYSIQLEEATKSDDPVETEGPKNFFNTTSLDFVQFWSNILNLYEFKEFKTDSPDEAKRLVEFIYDEYVESIIKIMNKLDLAAVKSDPSEINDHAQENSNQTQDELGVSSDPVNGLKPLKPRDFEIFINLVDFSKELLLQKDFDLFEKWVFRFSKELILLSSKHSLISGFYKLNTMIMKIAVKIGYFNRIDENTVKYSNQDTSCDSDVIMLDESEEISDTLDNYSSKTHISEKLNCFYLYKKYLSEISIRIKQFKDELLMSCLEFFLSLPKELVLINMEQSFNCLTQSLDLGVNYLKITDTALNSLEYWLKNLPLEHIKPYYHLILDKFDNYLQANNNQNDLDSQEKVILLNLTYRGKGRKRLPVKLFDKMSQSSDLYEQIQLRILKILGQLSADMSHSVHKINTEDITSWDTVQHLKFYVPFTDIKPAIYFDRFLPRVIHLALNSPNRQTKINSCELLHAIVIFTIGKSVSDPEGNSEYFKLTKLYSKMYPCLFKLSCDTDHFVRNLFQPLVMQMIHWFTGNRRYESHDTIQLLNCIMESLVEDKNAALRDFSAQCLKEFLKWSIKHTPLSIQDTSTSAPVNAKSILKRIFNFLTHPNASKRLGACLAWNSIYTLFREEEILVNRHIFEILFYLTESLAMSENDDKMYGTQEQCRLGLDHVERIIRFKSDLLNQRDEKRVKPPGWSESILEVAVRWLMRQCGRVETECRHKSMELSYKLASCITGVKDIRDYFNIRLKNESEMYFLARFEGSNEGKEILKVSLSTYKTFSELTGDKFQFNLLLTWLKLLNAPLDCYTWVFAEKLISPQSLFSSQKTCVWTSLETFIDKIALNSLDEIVSKFYSESLVFTPNEIDEYNRTKCTVIIRLMDFMEALFRSYLKESLNLIPNNFLNENFFTMIIKMTLDPTSLGFSLKDLEVFSNLAQKIRGFFRIVIQNLPATRLESLKLLCSTILSENKELNLQSKDLNNIDWTNLSQLVTGYEILNEFKIFKITFDLTRLVSNLTSEDTESQSLIEAKRKLFSLCLSINKEYIFELFSEYFYSSNCSFMAYFKAEIFNESLKRHDEILKFLLYKKLENFFPKVITFLISFLDFVSMDKNLRKSGGHKLVYFIYQNWSVFQPFWSNDIDTKILLLNLLTKCLLIESVQANENKVSEMFFSFFVDEQLKLNFKCKLLDLLHFFTQMSQFKLSMTQFITQLPLKSMSLTKGDDIYTDYVNAVQKLLVCLELSQSVDLLGGLIGIVCREKNHLCDAEVKECFEKFIKRLDSTKQMEVIKHYWNNFKNSDDDRKFVLFDKILINFLKNCDKPVFIDFMSLNIVYLMEKLDVELKENEFEMVCMNKKCVFELLDLAYKRLHKDEIFYSNAKICIAYETFKFKTVKDGKELTKEILRKSRKHMNEQTKFQSNLEPKKIEELRDLERILHCSAYNCLISLFIRTQSEPKLYYAFLFKDDLNKNEFIFEPLVDKKKVYKFQVEVENFQERKTKFISLRSEFRDAKTEAKNRQINYINTLHSTNSFNYLSSQNNYTSSLSEELSVFDFNSHGSYSQSVNSQNSLSKSSSFRRSLTDDMDIQIQDVEIELDDLNSHESMESLVSLFQSLISNKITPVYENGQIPTEMPPWMNFLHKKILDVYTHENVKLFIIRAIVNTSNIFKPFCKFWFPALIGFLVNSTLCREFDEMDYFTLDLMILILSWCSIQKPEMTESKLINKLFGLLIKRCYHSNRAVLKNNLELIKTMTECWKEMVQVPVELIYNLLTSTDQRKIVTGIQLFGVVLTNEIENYEYPSDISRSDFFKSLILCIKDQSKLIHAPGAEVVGMLFKRFDKFDRDLFDEIAANLFEILRELDSSLFITCVHRIQLNYPAISERCMTKLIFNLPQLYGEFKKMCAESILSSIKILEDPLFKTQNFMDMLTHRDTPLQLICLKMINELLDKQSDEEIYRLLPHLCKFINHPHVSCRSQLILILISIFEIYQFKVKNSNLREQILNMCKENLLKALIDEDSTIRILAQNFWTEKADMPSNTIDRMILILEKLYSPQTEREFLSYSTNLLLEKTSKSPDFNRLIYENPLSECIFKEYNLTADWRRRHEIMTPLFVETISNSFTESIDLRQNLRATQQTLQFQPTLKVSGFNWLTQSSVDTFVDSSIIENKSALLFKNSTTSKSTTNTDENEIQKLRKRFLKDKTENQNRFFARKQNEKKARDEEYKKQLKTKRENHVEKYRTYRIGDFPDIQIKFCELIAPLQALAQKDSHIAMLLFESVFVSILSELSYLKDDQEIDKIITNLTCYFNTMLNNSDSFNPNFISCILEIAIKNSKYIILEPSLITTACLNSLQQPLGIILLEEYLVNEEDSLEPSSNKKIRLDNKFRYSKESVLWIELAKLYRSMNDYDSIKGIFMVKSNLVTDYTKRGLDFEANNDYYAARKCYQEAMETEWDFEVSQTEQDLWFESLLKCCNELTDWKSMCEWSMNETNLTNLFSDSYTVENVFPYAFRSKLKLILKEDEKEQKKHADLIRFISGLETESKKYLEQSFCQELSLISLHQNDFNAAKYYAHLAIQKYLTEWSSINKTIKQNQITKLQSLQSIIELNEFLKFIDKNPSYTLEFAKKCDNLITLWTNSMPNMQTDPPCTWDDVITNRSIYFEYIDDKYLRPCLDVDQDESVSFANNSRLMNFNEDLVKHSKKLKKKMEKTNLLMKIKFAQAAQIQGNFKLALNKLQQTRSILKIKNSDLNDLQVVWIHCYLYTHVARCRKNTYLQDGLNMFFDALVLKEITKYDRVCDEFRNNVTTEHLYQDQQILHAHLSKFLIDSFLGISVENNSLSFYEDVLENEKNRNQLTEYLKDDEISCFNSTLFKLLKNGVNSLTKINQSINGCLELANYCDYYLRLSENEDENQFQEALKRNEMIKFEFPLIVIEQLLKSIRMNSDEARTRFPRLLQIVEIYQSECLDKFIECTNDIPSWMFLGWLSQITALLDKPQSKAIQKIIEKISDEYPQALIYPFKMSLESFKFDFDTTEQKLFVDKINYKLNSQLPLVGQFISALEHLNNPNLLLNDYCQEIGNNLKNRDILFKIFKDLNENLIQIEDKNEFCGRIWADSSQLIKPLFMKQFGPDFKLLPQLSELDIKQKIQKICSEVSEYYKQKIVSGNLGDYSPWLKNFKRNLAKDIEIPGQYTGKEKPMPEYHAKIESFDERILEMSSIRRPKCITIRGDDQKEYKFLVKCGEDQRQDQRIETLFELINTLLKSDSKCYQRNLSLKTYQVIPMTTKLALIEWLPETKPLKTIFDNDHVKEAQNKYIDFIYQISQNDNSKKSHGEVFGEVYAKYNRDLICHEFKKIQNSIPWDLFRKFLRTLSSNTESYFVIRNEFIKSYAVASTCQYILGIGDRHLSNWMIDLKTGRAIGIDFGIAFGHATMNIPVPELVPIRLTRQILKLIAPLEQRGLFESSMLHCLNALRENNDLLMCILDVFIKEPSIDWIGSAIKIAKKNLNEEMQLTLGLNYAKDRVNSVRDKLNGINPSVIMRNDLQSGVHKESIYLEYFIQVLLGLNVVNEDGELILDRAKLLKEKGEKYRLTVEEQVKCIIEQSTDLNILGRTWVGWQPFC</sequence>
<dbReference type="Gene3D" id="3.30.1010.10">
    <property type="entry name" value="Phosphatidylinositol 3-kinase Catalytic Subunit, Chain A, domain 4"/>
    <property type="match status" value="1"/>
</dbReference>
<dbReference type="SMART" id="SM00146">
    <property type="entry name" value="PI3Kc"/>
    <property type="match status" value="1"/>
</dbReference>
<dbReference type="PROSITE" id="PS51190">
    <property type="entry name" value="FATC"/>
    <property type="match status" value="1"/>
</dbReference>
<keyword evidence="13" id="KW-1185">Reference proteome</keyword>
<comment type="caution">
    <text evidence="12">The sequence shown here is derived from an EMBL/GenBank/DDBJ whole genome shotgun (WGS) entry which is preliminary data.</text>
</comment>
<accession>A0A813TZ68</accession>
<gene>
    <name evidence="12" type="ORF">OXX778_LOCUS7183</name>
</gene>
<dbReference type="PANTHER" id="PTHR11139:SF68">
    <property type="entry name" value="DNA-DEPENDENT PROTEIN KINASE CATALYTIC SUBUNIT"/>
    <property type="match status" value="1"/>
</dbReference>
<dbReference type="SUPFAM" id="SSF56112">
    <property type="entry name" value="Protein kinase-like (PK-like)"/>
    <property type="match status" value="1"/>
</dbReference>
<comment type="similarity">
    <text evidence="2">Belongs to the PI3/PI4-kinase family.</text>
</comment>
<dbReference type="InterPro" id="IPR014009">
    <property type="entry name" value="PIK_FAT"/>
</dbReference>
<dbReference type="Pfam" id="PF19704">
    <property type="entry name" value="DNAPKcs_CC5"/>
    <property type="match status" value="1"/>
</dbReference>
<dbReference type="InterPro" id="IPR003151">
    <property type="entry name" value="PIK-rel_kinase_FAT"/>
</dbReference>
<comment type="subcellular location">
    <subcellularLocation>
        <location evidence="1">Nucleus</location>
        <location evidence="1">Nucleolus</location>
    </subcellularLocation>
</comment>
<dbReference type="Gene3D" id="1.10.1070.11">
    <property type="entry name" value="Phosphatidylinositol 3-/4-kinase, catalytic domain"/>
    <property type="match status" value="1"/>
</dbReference>
<dbReference type="Proteomes" id="UP000663879">
    <property type="component" value="Unassembled WGS sequence"/>
</dbReference>
<evidence type="ECO:0000256" key="1">
    <source>
        <dbReference type="ARBA" id="ARBA00004604"/>
    </source>
</evidence>
<evidence type="ECO:0000256" key="2">
    <source>
        <dbReference type="ARBA" id="ARBA00011031"/>
    </source>
</evidence>
<dbReference type="GO" id="GO:0000723">
    <property type="term" value="P:telomere maintenance"/>
    <property type="evidence" value="ECO:0007669"/>
    <property type="project" value="TreeGrafter"/>
</dbReference>
<dbReference type="EMBL" id="CAJNOC010000902">
    <property type="protein sequence ID" value="CAF0815340.1"/>
    <property type="molecule type" value="Genomic_DNA"/>
</dbReference>
<dbReference type="InterPro" id="IPR050517">
    <property type="entry name" value="DDR_Repair_Kinase"/>
</dbReference>
<evidence type="ECO:0000259" key="10">
    <source>
        <dbReference type="PROSITE" id="PS51189"/>
    </source>
</evidence>
<keyword evidence="6" id="KW-0227">DNA damage</keyword>
<feature type="region of interest" description="Disordered" evidence="8">
    <location>
        <begin position="215"/>
        <end position="234"/>
    </location>
</feature>
<evidence type="ECO:0000256" key="3">
    <source>
        <dbReference type="ARBA" id="ARBA00018077"/>
    </source>
</evidence>
<evidence type="ECO:0000256" key="5">
    <source>
        <dbReference type="ARBA" id="ARBA00022553"/>
    </source>
</evidence>
<organism evidence="12 13">
    <name type="scientific">Brachionus calyciflorus</name>
    <dbReference type="NCBI Taxonomy" id="104777"/>
    <lineage>
        <taxon>Eukaryota</taxon>
        <taxon>Metazoa</taxon>
        <taxon>Spiralia</taxon>
        <taxon>Gnathifera</taxon>
        <taxon>Rotifera</taxon>
        <taxon>Eurotatoria</taxon>
        <taxon>Monogononta</taxon>
        <taxon>Pseudotrocha</taxon>
        <taxon>Ploima</taxon>
        <taxon>Brachionidae</taxon>
        <taxon>Brachionus</taxon>
    </lineage>
</organism>
<dbReference type="InterPro" id="IPR011989">
    <property type="entry name" value="ARM-like"/>
</dbReference>
<keyword evidence="7" id="KW-0539">Nucleus</keyword>
<dbReference type="SUPFAM" id="SSF48371">
    <property type="entry name" value="ARM repeat"/>
    <property type="match status" value="2"/>
</dbReference>
<keyword evidence="4" id="KW-0418">Kinase</keyword>
<feature type="domain" description="PI3K/PI4K catalytic" evidence="9">
    <location>
        <begin position="3307"/>
        <end position="3633"/>
    </location>
</feature>
<keyword evidence="5" id="KW-0597">Phosphoprotein</keyword>
<evidence type="ECO:0000256" key="4">
    <source>
        <dbReference type="ARBA" id="ARBA00022527"/>
    </source>
</evidence>
<dbReference type="Pfam" id="PF00454">
    <property type="entry name" value="PI3_PI4_kinase"/>
    <property type="match status" value="1"/>
</dbReference>
<evidence type="ECO:0000259" key="11">
    <source>
        <dbReference type="PROSITE" id="PS51190"/>
    </source>
</evidence>
<dbReference type="PROSITE" id="PS50290">
    <property type="entry name" value="PI3_4_KINASE_3"/>
    <property type="match status" value="1"/>
</dbReference>